<evidence type="ECO:0000313" key="2">
    <source>
        <dbReference type="Proteomes" id="UP000820669"/>
    </source>
</evidence>
<dbReference type="SUPFAM" id="SSF56529">
    <property type="entry name" value="FAH"/>
    <property type="match status" value="1"/>
</dbReference>
<sequence length="227" mass="24990">MRFNVQCTAVDREADLDVEFVLLAGYTGRDQEAVRAHIAELARHGVAAPEQVPAVYAVPATRLVTTPRIDVHGARTAGEAEFVILDDGGRLLIGLGSDHTDRELEEHSVVKSKQTCDKPMSPVLWEFDDIAEHWDRLRLRAEVRTRTGWRRYQDGTTASLLTPNQILLEVGKRVGPLAGAAVFSGTVPLVEGEFRHGPGFRATLEDPVLGRSLVCEYAVRELPDIAC</sequence>
<gene>
    <name evidence="1" type="ORF">HF526_06035</name>
</gene>
<organism evidence="1 2">
    <name type="scientific">Pseudonocardia acidicola</name>
    <dbReference type="NCBI Taxonomy" id="2724939"/>
    <lineage>
        <taxon>Bacteria</taxon>
        <taxon>Bacillati</taxon>
        <taxon>Actinomycetota</taxon>
        <taxon>Actinomycetes</taxon>
        <taxon>Pseudonocardiales</taxon>
        <taxon>Pseudonocardiaceae</taxon>
        <taxon>Pseudonocardia</taxon>
    </lineage>
</organism>
<protein>
    <submittedName>
        <fullName evidence="1">DUF2848 family protein</fullName>
    </submittedName>
</protein>
<dbReference type="InterPro" id="IPR036663">
    <property type="entry name" value="Fumarylacetoacetase_C_sf"/>
</dbReference>
<dbReference type="EMBL" id="JAAXLA010000007">
    <property type="protein sequence ID" value="NMH96877.1"/>
    <property type="molecule type" value="Genomic_DNA"/>
</dbReference>
<dbReference type="Pfam" id="PF11010">
    <property type="entry name" value="DUF2848"/>
    <property type="match status" value="1"/>
</dbReference>
<comment type="caution">
    <text evidence="1">The sequence shown here is derived from an EMBL/GenBank/DDBJ whole genome shotgun (WGS) entry which is preliminary data.</text>
</comment>
<proteinExistence type="predicted"/>
<dbReference type="InterPro" id="IPR021269">
    <property type="entry name" value="DUF2848"/>
</dbReference>
<dbReference type="Proteomes" id="UP000820669">
    <property type="component" value="Unassembled WGS sequence"/>
</dbReference>
<reference evidence="1 2" key="1">
    <citation type="submission" date="2020-04" db="EMBL/GenBank/DDBJ databases">
        <authorList>
            <person name="Klaysubun C."/>
            <person name="Duangmal K."/>
            <person name="Lipun K."/>
        </authorList>
    </citation>
    <scope>NUCLEOTIDE SEQUENCE [LARGE SCALE GENOMIC DNA]</scope>
    <source>
        <strain evidence="1 2">K10HN5</strain>
    </source>
</reference>
<accession>A0ABX1S7U2</accession>
<name>A0ABX1S7U2_9PSEU</name>
<keyword evidence="2" id="KW-1185">Reference proteome</keyword>
<dbReference type="RefSeq" id="WP_169380260.1">
    <property type="nucleotide sequence ID" value="NZ_JAAXLA010000007.1"/>
</dbReference>
<evidence type="ECO:0000313" key="1">
    <source>
        <dbReference type="EMBL" id="NMH96877.1"/>
    </source>
</evidence>